<feature type="transmembrane region" description="Helical" evidence="1">
    <location>
        <begin position="97"/>
        <end position="121"/>
    </location>
</feature>
<evidence type="ECO:0000313" key="3">
    <source>
        <dbReference type="Proteomes" id="UP000032568"/>
    </source>
</evidence>
<feature type="transmembrane region" description="Helical" evidence="1">
    <location>
        <begin position="282"/>
        <end position="301"/>
    </location>
</feature>
<feature type="transmembrane region" description="Helical" evidence="1">
    <location>
        <begin position="27"/>
        <end position="45"/>
    </location>
</feature>
<keyword evidence="1" id="KW-1133">Transmembrane helix</keyword>
<evidence type="ECO:0000256" key="1">
    <source>
        <dbReference type="SAM" id="Phobius"/>
    </source>
</evidence>
<feature type="transmembrane region" description="Helical" evidence="1">
    <location>
        <begin position="6"/>
        <end position="22"/>
    </location>
</feature>
<dbReference type="RefSeq" id="WP_044830714.1">
    <property type="nucleotide sequence ID" value="NZ_CP059735.1"/>
</dbReference>
<reference evidence="2 3" key="1">
    <citation type="journal article" date="2015" name="Genome Announc.">
        <title>Draft Genome Sequences of Marine Isolates of Thalassomonas viridans and Thalassomonas actiniarum.</title>
        <authorList>
            <person name="Olonade I."/>
            <person name="van Zyl L.J."/>
            <person name="Trindade M."/>
        </authorList>
    </citation>
    <scope>NUCLEOTIDE SEQUENCE [LARGE SCALE GENOMIC DNA]</scope>
    <source>
        <strain evidence="2 3">A5K-106</strain>
    </source>
</reference>
<dbReference type="InterPro" id="IPR049458">
    <property type="entry name" value="EpsG-like"/>
</dbReference>
<feature type="transmembrane region" description="Helical" evidence="1">
    <location>
        <begin position="307"/>
        <end position="324"/>
    </location>
</feature>
<protein>
    <submittedName>
        <fullName evidence="2">EpsG family protein</fullName>
    </submittedName>
</protein>
<keyword evidence="3" id="KW-1185">Reference proteome</keyword>
<accession>A0AAE9YVX9</accession>
<dbReference type="Proteomes" id="UP000032568">
    <property type="component" value="Chromosome"/>
</dbReference>
<feature type="transmembrane region" description="Helical" evidence="1">
    <location>
        <begin position="172"/>
        <end position="199"/>
    </location>
</feature>
<sequence>MVFNYYPILLSILYGAILWGTLRKNNIFLVVIAILSIAVFFGFRGPEAGADTHNYVGAFKSIPDTIYTYRDLTKAFVLNNITAAEPGFVLFTYLNKLVGFSADFFLVTVALWGLIFTYLAYRRLSDYPLLAFSLYSVSMTCVSLHSNVIRQGMAVGIVLLGISFIQQERKKLAFFLFVFASFFHFSALLVAIFLIPAVFRFKMRYFWGAMLVLIALLLSGFFSSVIFMFLPKLLAIKAAKYFHVGMDSLITFKFLSFFIFVAFLEFIKTFGSYNREIINNLYRCYFSLFLIQLLFIGDLVASERFGLYRFALEPIIIIYAFNSWKEQHLSRLSLALIAILYGLVVFNIPTIQETLT</sequence>
<dbReference type="AlphaFoldDB" id="A0AAE9YVX9"/>
<organism evidence="2 3">
    <name type="scientific">Thalassomonas actiniarum</name>
    <dbReference type="NCBI Taxonomy" id="485447"/>
    <lineage>
        <taxon>Bacteria</taxon>
        <taxon>Pseudomonadati</taxon>
        <taxon>Pseudomonadota</taxon>
        <taxon>Gammaproteobacteria</taxon>
        <taxon>Alteromonadales</taxon>
        <taxon>Colwelliaceae</taxon>
        <taxon>Thalassomonas</taxon>
    </lineage>
</organism>
<dbReference type="Pfam" id="PF14897">
    <property type="entry name" value="EpsG"/>
    <property type="match status" value="1"/>
</dbReference>
<name>A0AAE9YVX9_9GAMM</name>
<evidence type="ECO:0000313" key="2">
    <source>
        <dbReference type="EMBL" id="WDE00542.1"/>
    </source>
</evidence>
<feature type="transmembrane region" description="Helical" evidence="1">
    <location>
        <begin position="206"/>
        <end position="230"/>
    </location>
</feature>
<dbReference type="KEGG" id="tact:SG35_007870"/>
<keyword evidence="1" id="KW-0812">Transmembrane</keyword>
<feature type="transmembrane region" description="Helical" evidence="1">
    <location>
        <begin position="250"/>
        <end position="270"/>
    </location>
</feature>
<keyword evidence="1" id="KW-0472">Membrane</keyword>
<gene>
    <name evidence="2" type="ORF">SG35_007870</name>
</gene>
<dbReference type="EMBL" id="CP059735">
    <property type="protein sequence ID" value="WDE00542.1"/>
    <property type="molecule type" value="Genomic_DNA"/>
</dbReference>
<feature type="transmembrane region" description="Helical" evidence="1">
    <location>
        <begin position="331"/>
        <end position="351"/>
    </location>
</feature>
<reference evidence="2 3" key="2">
    <citation type="journal article" date="2022" name="Mar. Drugs">
        <title>Bioassay-Guided Fractionation Leads to the Detection of Cholic Acid Generated by the Rare Thalassomonas sp.</title>
        <authorList>
            <person name="Pheiffer F."/>
            <person name="Schneider Y.K."/>
            <person name="Hansen E.H."/>
            <person name="Andersen J.H."/>
            <person name="Isaksson J."/>
            <person name="Busche T."/>
            <person name="R C."/>
            <person name="Kalinowski J."/>
            <person name="Zyl L.V."/>
            <person name="Trindade M."/>
        </authorList>
    </citation>
    <scope>NUCLEOTIDE SEQUENCE [LARGE SCALE GENOMIC DNA]</scope>
    <source>
        <strain evidence="2 3">A5K-106</strain>
    </source>
</reference>
<proteinExistence type="predicted"/>